<dbReference type="OrthoDB" id="9807606at2"/>
<gene>
    <name evidence="2" type="ORF">OLMES_1767</name>
</gene>
<evidence type="ECO:0000313" key="3">
    <source>
        <dbReference type="Proteomes" id="UP000196027"/>
    </source>
</evidence>
<dbReference type="PANTHER" id="PTHR42964">
    <property type="entry name" value="ENOYL-COA HYDRATASE"/>
    <property type="match status" value="1"/>
</dbReference>
<dbReference type="InterPro" id="IPR051683">
    <property type="entry name" value="Enoyl-CoA_Hydratase/Isomerase"/>
</dbReference>
<dbReference type="AlphaFoldDB" id="A0A1Y0I5T8"/>
<evidence type="ECO:0000313" key="2">
    <source>
        <dbReference type="EMBL" id="ARU55842.1"/>
    </source>
</evidence>
<keyword evidence="3" id="KW-1185">Reference proteome</keyword>
<dbReference type="InterPro" id="IPR001753">
    <property type="entry name" value="Enoyl-CoA_hydra/iso"/>
</dbReference>
<dbReference type="Pfam" id="PF00378">
    <property type="entry name" value="ECH_1"/>
    <property type="match status" value="1"/>
</dbReference>
<dbReference type="EMBL" id="CP021425">
    <property type="protein sequence ID" value="ARU55842.1"/>
    <property type="molecule type" value="Genomic_DNA"/>
</dbReference>
<dbReference type="CDD" id="cd06558">
    <property type="entry name" value="crotonase-like"/>
    <property type="match status" value="1"/>
</dbReference>
<proteinExistence type="inferred from homology"/>
<dbReference type="GO" id="GO:0008300">
    <property type="term" value="P:isoprenoid catabolic process"/>
    <property type="evidence" value="ECO:0007669"/>
    <property type="project" value="TreeGrafter"/>
</dbReference>
<dbReference type="Gene3D" id="3.90.226.10">
    <property type="entry name" value="2-enoyl-CoA Hydratase, Chain A, domain 1"/>
    <property type="match status" value="1"/>
</dbReference>
<dbReference type="Proteomes" id="UP000196027">
    <property type="component" value="Chromosome"/>
</dbReference>
<name>A0A1Y0I5T8_9GAMM</name>
<reference evidence="2 3" key="1">
    <citation type="submission" date="2017-05" db="EMBL/GenBank/DDBJ databases">
        <title>Genomic insights into alkan degradation activity of Oleiphilus messinensis.</title>
        <authorList>
            <person name="Kozyavkin S.A."/>
            <person name="Slesarev A.I."/>
            <person name="Golyshin P.N."/>
            <person name="Korzhenkov A."/>
            <person name="Golyshina O.N."/>
            <person name="Toshchakov S.V."/>
        </authorList>
    </citation>
    <scope>NUCLEOTIDE SEQUENCE [LARGE SCALE GENOMIC DNA]</scope>
    <source>
        <strain evidence="2 3">ME102</strain>
    </source>
</reference>
<evidence type="ECO:0000256" key="1">
    <source>
        <dbReference type="ARBA" id="ARBA00005254"/>
    </source>
</evidence>
<dbReference type="PANTHER" id="PTHR42964:SF1">
    <property type="entry name" value="POLYKETIDE BIOSYNTHESIS ENOYL-COA HYDRATASE PKSH-RELATED"/>
    <property type="match status" value="1"/>
</dbReference>
<comment type="similarity">
    <text evidence="1">Belongs to the enoyl-CoA hydratase/isomerase family.</text>
</comment>
<protein>
    <submittedName>
        <fullName evidence="2">Enoyl-CoA hydratase</fullName>
    </submittedName>
</protein>
<dbReference type="Gene3D" id="1.10.12.10">
    <property type="entry name" value="Lyase 2-enoyl-coa Hydratase, Chain A, domain 2"/>
    <property type="match status" value="1"/>
</dbReference>
<dbReference type="SUPFAM" id="SSF52096">
    <property type="entry name" value="ClpP/crotonase"/>
    <property type="match status" value="1"/>
</dbReference>
<dbReference type="GO" id="GO:0003824">
    <property type="term" value="F:catalytic activity"/>
    <property type="evidence" value="ECO:0007669"/>
    <property type="project" value="UniProtKB-ARBA"/>
</dbReference>
<dbReference type="InterPro" id="IPR029045">
    <property type="entry name" value="ClpP/crotonase-like_dom_sf"/>
</dbReference>
<dbReference type="KEGG" id="ome:OLMES_1767"/>
<dbReference type="RefSeq" id="WP_087460901.1">
    <property type="nucleotide sequence ID" value="NZ_CP021425.1"/>
</dbReference>
<organism evidence="2 3">
    <name type="scientific">Oleiphilus messinensis</name>
    <dbReference type="NCBI Taxonomy" id="141451"/>
    <lineage>
        <taxon>Bacteria</taxon>
        <taxon>Pseudomonadati</taxon>
        <taxon>Pseudomonadota</taxon>
        <taxon>Gammaproteobacteria</taxon>
        <taxon>Oceanospirillales</taxon>
        <taxon>Oleiphilaceae</taxon>
        <taxon>Oleiphilus</taxon>
    </lineage>
</organism>
<accession>A0A1Y0I5T8</accession>
<sequence>MSTTDISHDNSVFDNLNTLQASLEQGVLHITLNRPKARNAMSLEMVKELSTLFATAEQRPDLRAIVLRGAAGHFCAGGDIKDMASARGSSPKRDDGTEDPFFTLNRAFGRMLCQVQSARQVVVVITEGATLGGGFGLACVSDVAITAADAQFGLPETGLGLPPAQIAPFVVKRIGLTQARRLALLGARFDGQEAQRLGIAHYVCASDQEIAETLTTVLSQIKRCAPDANAMTKMLLLNTLESPLESVLDLGAEQFAQAARSPEATEGAMAFIQKRQPKWAE</sequence>
<dbReference type="InterPro" id="IPR014748">
    <property type="entry name" value="Enoyl-CoA_hydra_C"/>
</dbReference>